<sequence>MIYWLRKHPVNKFPSVALGRQGLRK</sequence>
<proteinExistence type="predicted"/>
<evidence type="ECO:0000313" key="2">
    <source>
        <dbReference type="Proteomes" id="UP001164929"/>
    </source>
</evidence>
<dbReference type="Proteomes" id="UP001164929">
    <property type="component" value="Chromosome 4"/>
</dbReference>
<evidence type="ECO:0000313" key="1">
    <source>
        <dbReference type="EMBL" id="KAJ7001535.1"/>
    </source>
</evidence>
<accession>A0AAD6W6W2</accession>
<comment type="caution">
    <text evidence="1">The sequence shown here is derived from an EMBL/GenBank/DDBJ whole genome shotgun (WGS) entry which is preliminary data.</text>
</comment>
<gene>
    <name evidence="1" type="ORF">NC653_011827</name>
</gene>
<dbReference type="EMBL" id="JAQIZT010000004">
    <property type="protein sequence ID" value="KAJ7001535.1"/>
    <property type="molecule type" value="Genomic_DNA"/>
</dbReference>
<keyword evidence="2" id="KW-1185">Reference proteome</keyword>
<dbReference type="AlphaFoldDB" id="A0AAD6W6W2"/>
<name>A0AAD6W6W2_9ROSI</name>
<organism evidence="1 2">
    <name type="scientific">Populus alba x Populus x berolinensis</name>
    <dbReference type="NCBI Taxonomy" id="444605"/>
    <lineage>
        <taxon>Eukaryota</taxon>
        <taxon>Viridiplantae</taxon>
        <taxon>Streptophyta</taxon>
        <taxon>Embryophyta</taxon>
        <taxon>Tracheophyta</taxon>
        <taxon>Spermatophyta</taxon>
        <taxon>Magnoliopsida</taxon>
        <taxon>eudicotyledons</taxon>
        <taxon>Gunneridae</taxon>
        <taxon>Pentapetalae</taxon>
        <taxon>rosids</taxon>
        <taxon>fabids</taxon>
        <taxon>Malpighiales</taxon>
        <taxon>Salicaceae</taxon>
        <taxon>Saliceae</taxon>
        <taxon>Populus</taxon>
    </lineage>
</organism>
<reference evidence="1 2" key="1">
    <citation type="journal article" date="2023" name="Mol. Ecol. Resour.">
        <title>Chromosome-level genome assembly of a triploid poplar Populus alba 'Berolinensis'.</title>
        <authorList>
            <person name="Chen S."/>
            <person name="Yu Y."/>
            <person name="Wang X."/>
            <person name="Wang S."/>
            <person name="Zhang T."/>
            <person name="Zhou Y."/>
            <person name="He R."/>
            <person name="Meng N."/>
            <person name="Wang Y."/>
            <person name="Liu W."/>
            <person name="Liu Z."/>
            <person name="Liu J."/>
            <person name="Guo Q."/>
            <person name="Huang H."/>
            <person name="Sederoff R.R."/>
            <person name="Wang G."/>
            <person name="Qu G."/>
            <person name="Chen S."/>
        </authorList>
    </citation>
    <scope>NUCLEOTIDE SEQUENCE [LARGE SCALE GENOMIC DNA]</scope>
    <source>
        <strain evidence="1">SC-2020</strain>
    </source>
</reference>
<protein>
    <submittedName>
        <fullName evidence="1">Uncharacterized protein</fullName>
    </submittedName>
</protein>